<feature type="transmembrane region" description="Helical" evidence="6">
    <location>
        <begin position="267"/>
        <end position="287"/>
    </location>
</feature>
<dbReference type="PANTHER" id="PTHR30482">
    <property type="entry name" value="HIGH-AFFINITY BRANCHED-CHAIN AMINO ACID TRANSPORT SYSTEM PERMEASE"/>
    <property type="match status" value="1"/>
</dbReference>
<feature type="transmembrane region" description="Helical" evidence="6">
    <location>
        <begin position="33"/>
        <end position="52"/>
    </location>
</feature>
<evidence type="ECO:0000256" key="5">
    <source>
        <dbReference type="ARBA" id="ARBA00023136"/>
    </source>
</evidence>
<evidence type="ECO:0000256" key="3">
    <source>
        <dbReference type="ARBA" id="ARBA00022692"/>
    </source>
</evidence>
<dbReference type="Proteomes" id="UP001378188">
    <property type="component" value="Unassembled WGS sequence"/>
</dbReference>
<evidence type="ECO:0000313" key="7">
    <source>
        <dbReference type="EMBL" id="MEJ8570477.1"/>
    </source>
</evidence>
<feature type="transmembrane region" description="Helical" evidence="6">
    <location>
        <begin position="169"/>
        <end position="187"/>
    </location>
</feature>
<dbReference type="EMBL" id="JAZHOF010000001">
    <property type="protein sequence ID" value="MEJ8570477.1"/>
    <property type="molecule type" value="Genomic_DNA"/>
</dbReference>
<gene>
    <name evidence="7" type="ORF">V3328_03280</name>
</gene>
<dbReference type="RefSeq" id="WP_340328206.1">
    <property type="nucleotide sequence ID" value="NZ_JAZHOF010000001.1"/>
</dbReference>
<keyword evidence="3 6" id="KW-0812">Transmembrane</keyword>
<sequence>MTLGSRFAPLALVLGTVVLLALLPHMFDSRYALTLLNQLGIGIVFALSYNMLLGQSGLLSFGHAVYFGLGGFTALHALNAITDGDLPLPVPLLPIVGGLMGLAVGIILGWVSTRRSGTIFAMISLGFAELVAACSNIIRGYFGGEEGISGDRMSGPVLFDLTMGPQRDVYYVIAAWMLVSALLMYLITQTPLGRMANAVRDNPQRVAFVGYNPQTVRFLMFALSGFFAGIAGSLFAINFEIITAQAVGIEYSASVLMMAYIGGTGYFLGPVLGAIIYTALSIVLSAYTEAWMFYLGVFFIIVVVYAPNGVSGILAVHEPVLRARLMHRLLPAYALAFVTGAILLIGAVVVIESSYHLSQPGALTTTMSLGGIEYDADAWRAWAFGLGALAVGAFLLRETIRSVGGAWADVRTRMGGEAAA</sequence>
<protein>
    <submittedName>
        <fullName evidence="7">Branched-chain amino acid ABC transporter permease</fullName>
    </submittedName>
</protein>
<keyword evidence="4 6" id="KW-1133">Transmembrane helix</keyword>
<comment type="subcellular location">
    <subcellularLocation>
        <location evidence="1">Cell membrane</location>
        <topology evidence="1">Multi-pass membrane protein</topology>
    </subcellularLocation>
</comment>
<feature type="transmembrane region" description="Helical" evidence="6">
    <location>
        <begin position="293"/>
        <end position="317"/>
    </location>
</feature>
<feature type="transmembrane region" description="Helical" evidence="6">
    <location>
        <begin position="218"/>
        <end position="236"/>
    </location>
</feature>
<evidence type="ECO:0000313" key="8">
    <source>
        <dbReference type="Proteomes" id="UP001378188"/>
    </source>
</evidence>
<keyword evidence="2" id="KW-1003">Cell membrane</keyword>
<dbReference type="AlphaFoldDB" id="A0AAW9RAU4"/>
<proteinExistence type="predicted"/>
<evidence type="ECO:0000256" key="6">
    <source>
        <dbReference type="SAM" id="Phobius"/>
    </source>
</evidence>
<feature type="transmembrane region" description="Helical" evidence="6">
    <location>
        <begin position="7"/>
        <end position="27"/>
    </location>
</feature>
<comment type="caution">
    <text evidence="7">The sequence shown here is derived from an EMBL/GenBank/DDBJ whole genome shotgun (WGS) entry which is preliminary data.</text>
</comment>
<keyword evidence="5 6" id="KW-0472">Membrane</keyword>
<evidence type="ECO:0000256" key="1">
    <source>
        <dbReference type="ARBA" id="ARBA00004651"/>
    </source>
</evidence>
<dbReference type="GO" id="GO:0005886">
    <property type="term" value="C:plasma membrane"/>
    <property type="evidence" value="ECO:0007669"/>
    <property type="project" value="UniProtKB-SubCell"/>
</dbReference>
<dbReference type="InterPro" id="IPR043428">
    <property type="entry name" value="LivM-like"/>
</dbReference>
<feature type="transmembrane region" description="Helical" evidence="6">
    <location>
        <begin position="88"/>
        <end position="111"/>
    </location>
</feature>
<name>A0AAW9RAU4_9HYPH</name>
<dbReference type="Pfam" id="PF02653">
    <property type="entry name" value="BPD_transp_2"/>
    <property type="match status" value="1"/>
</dbReference>
<organism evidence="7 8">
    <name type="scientific">Microbaculum marinum</name>
    <dbReference type="NCBI Taxonomy" id="1764581"/>
    <lineage>
        <taxon>Bacteria</taxon>
        <taxon>Pseudomonadati</taxon>
        <taxon>Pseudomonadota</taxon>
        <taxon>Alphaproteobacteria</taxon>
        <taxon>Hyphomicrobiales</taxon>
        <taxon>Tepidamorphaceae</taxon>
        <taxon>Microbaculum</taxon>
    </lineage>
</organism>
<dbReference type="GO" id="GO:0015658">
    <property type="term" value="F:branched-chain amino acid transmembrane transporter activity"/>
    <property type="evidence" value="ECO:0007669"/>
    <property type="project" value="InterPro"/>
</dbReference>
<dbReference type="PANTHER" id="PTHR30482:SF17">
    <property type="entry name" value="ABC TRANSPORTER ATP-BINDING PROTEIN"/>
    <property type="match status" value="1"/>
</dbReference>
<feature type="transmembrane region" description="Helical" evidence="6">
    <location>
        <begin position="64"/>
        <end position="82"/>
    </location>
</feature>
<keyword evidence="8" id="KW-1185">Reference proteome</keyword>
<dbReference type="CDD" id="cd06581">
    <property type="entry name" value="TM_PBP1_LivM_like"/>
    <property type="match status" value="1"/>
</dbReference>
<dbReference type="InterPro" id="IPR001851">
    <property type="entry name" value="ABC_transp_permease"/>
</dbReference>
<evidence type="ECO:0000256" key="2">
    <source>
        <dbReference type="ARBA" id="ARBA00022475"/>
    </source>
</evidence>
<feature type="transmembrane region" description="Helical" evidence="6">
    <location>
        <begin position="379"/>
        <end position="396"/>
    </location>
</feature>
<accession>A0AAW9RAU4</accession>
<reference evidence="7 8" key="1">
    <citation type="submission" date="2024-02" db="EMBL/GenBank/DDBJ databases">
        <title>Genome analysis and characterization of Microbaculum marinisediminis sp. nov., isolated from marine sediment.</title>
        <authorList>
            <person name="Du Z.-J."/>
            <person name="Ye Y.-Q."/>
            <person name="Zhang Z.-R."/>
            <person name="Yuan S.-M."/>
            <person name="Zhang X.-Y."/>
        </authorList>
    </citation>
    <scope>NUCLEOTIDE SEQUENCE [LARGE SCALE GENOMIC DNA]</scope>
    <source>
        <strain evidence="7 8">SDUM1044001</strain>
    </source>
</reference>
<feature type="transmembrane region" description="Helical" evidence="6">
    <location>
        <begin position="329"/>
        <end position="351"/>
    </location>
</feature>
<evidence type="ECO:0000256" key="4">
    <source>
        <dbReference type="ARBA" id="ARBA00022989"/>
    </source>
</evidence>